<comment type="caution">
    <text evidence="3">The sequence shown here is derived from an EMBL/GenBank/DDBJ whole genome shotgun (WGS) entry which is preliminary data.</text>
</comment>
<dbReference type="Proteomes" id="UP000284706">
    <property type="component" value="Unassembled WGS sequence"/>
</dbReference>
<feature type="transmembrane region" description="Helical" evidence="2">
    <location>
        <begin position="381"/>
        <end position="399"/>
    </location>
</feature>
<evidence type="ECO:0000256" key="1">
    <source>
        <dbReference type="SAM" id="MobiDB-lite"/>
    </source>
</evidence>
<proteinExistence type="predicted"/>
<feature type="transmembrane region" description="Helical" evidence="2">
    <location>
        <begin position="220"/>
        <end position="240"/>
    </location>
</feature>
<evidence type="ECO:0000313" key="4">
    <source>
        <dbReference type="Proteomes" id="UP000284706"/>
    </source>
</evidence>
<evidence type="ECO:0000256" key="2">
    <source>
        <dbReference type="SAM" id="Phobius"/>
    </source>
</evidence>
<reference evidence="3 4" key="1">
    <citation type="journal article" date="2018" name="Evol. Lett.">
        <title>Horizontal gene cluster transfer increased hallucinogenic mushroom diversity.</title>
        <authorList>
            <person name="Reynolds H.T."/>
            <person name="Vijayakumar V."/>
            <person name="Gluck-Thaler E."/>
            <person name="Korotkin H.B."/>
            <person name="Matheny P.B."/>
            <person name="Slot J.C."/>
        </authorList>
    </citation>
    <scope>NUCLEOTIDE SEQUENCE [LARGE SCALE GENOMIC DNA]</scope>
    <source>
        <strain evidence="3 4">SRW20</strain>
    </source>
</reference>
<feature type="transmembrane region" description="Helical" evidence="2">
    <location>
        <begin position="292"/>
        <end position="314"/>
    </location>
</feature>
<accession>A0A409VL39</accession>
<keyword evidence="2" id="KW-0812">Transmembrane</keyword>
<protein>
    <recommendedName>
        <fullName evidence="5">Acyltransferase 3 domain-containing protein</fullName>
    </recommendedName>
</protein>
<feature type="region of interest" description="Disordered" evidence="1">
    <location>
        <begin position="1"/>
        <end position="47"/>
    </location>
</feature>
<dbReference type="AlphaFoldDB" id="A0A409VL39"/>
<dbReference type="OrthoDB" id="4141464at2759"/>
<feature type="transmembrane region" description="Helical" evidence="2">
    <location>
        <begin position="96"/>
        <end position="114"/>
    </location>
</feature>
<evidence type="ECO:0008006" key="5">
    <source>
        <dbReference type="Google" id="ProtNLM"/>
    </source>
</evidence>
<feature type="transmembrane region" description="Helical" evidence="2">
    <location>
        <begin position="180"/>
        <end position="199"/>
    </location>
</feature>
<feature type="transmembrane region" description="Helical" evidence="2">
    <location>
        <begin position="260"/>
        <end position="280"/>
    </location>
</feature>
<keyword evidence="4" id="KW-1185">Reference proteome</keyword>
<feature type="transmembrane region" description="Helical" evidence="2">
    <location>
        <begin position="411"/>
        <end position="431"/>
    </location>
</feature>
<organism evidence="3 4">
    <name type="scientific">Gymnopilus dilepis</name>
    <dbReference type="NCBI Taxonomy" id="231916"/>
    <lineage>
        <taxon>Eukaryota</taxon>
        <taxon>Fungi</taxon>
        <taxon>Dikarya</taxon>
        <taxon>Basidiomycota</taxon>
        <taxon>Agaricomycotina</taxon>
        <taxon>Agaricomycetes</taxon>
        <taxon>Agaricomycetidae</taxon>
        <taxon>Agaricales</taxon>
        <taxon>Agaricineae</taxon>
        <taxon>Hymenogastraceae</taxon>
        <taxon>Gymnopilus</taxon>
    </lineage>
</organism>
<keyword evidence="2" id="KW-1133">Transmembrane helix</keyword>
<dbReference type="EMBL" id="NHYE01005616">
    <property type="protein sequence ID" value="PPQ66984.1"/>
    <property type="molecule type" value="Genomic_DNA"/>
</dbReference>
<keyword evidence="2" id="KW-0472">Membrane</keyword>
<gene>
    <name evidence="3" type="ORF">CVT26_009945</name>
</gene>
<dbReference type="InParanoid" id="A0A409VL39"/>
<feature type="transmembrane region" description="Helical" evidence="2">
    <location>
        <begin position="135"/>
        <end position="160"/>
    </location>
</feature>
<sequence>MTSAHTPTESSPLLGPSEPPVDPEAAAQALPPTQSDEEPTTSRPEPHRVHWVDNLRTFLTVSLIFHHAVLETAYARRSSSEPEILLLSLYTALHKSLLWTLFFFTSGYSASLAVNQTLTNSSRGAAWAFFQSRTLKVVLPALLYGMLGRALLFLFLTFGWEDIFGSYKSFLSFVRLSGPVPFVAMLFAFDCSYLFVRWIRRHPDLSHWSSFPNTSPSQTLAVAFLVFILSTFLGCIWTYQPLYPILIFWPYDVPYPGAPTSFLIAYITGVNLLPIQRYIASISTLGSIRKHIGVAFLLSLTCAGLSLGLAQHLWPPLSDFIRLNRSGGLRQDPFFKQGGLNAHTVFFTLWMALVFFVVQPLSVGIFTRYGKRNFGIMTRHTYGMTYVNAIPILIASYYIRASVHSLILEAFAVGFVGTLASWLATTVTCLIDWL</sequence>
<name>A0A409VL39_9AGAR</name>
<evidence type="ECO:0000313" key="3">
    <source>
        <dbReference type="EMBL" id="PPQ66984.1"/>
    </source>
</evidence>
<feature type="transmembrane region" description="Helical" evidence="2">
    <location>
        <begin position="345"/>
        <end position="369"/>
    </location>
</feature>
<feature type="compositionally biased region" description="Low complexity" evidence="1">
    <location>
        <begin position="1"/>
        <end position="16"/>
    </location>
</feature>